<feature type="compositionally biased region" description="Polar residues" evidence="1">
    <location>
        <begin position="131"/>
        <end position="159"/>
    </location>
</feature>
<accession>A0A8H5C9Q5</accession>
<evidence type="ECO:0000313" key="2">
    <source>
        <dbReference type="EMBL" id="KAF5337832.1"/>
    </source>
</evidence>
<name>A0A8H5C9Q5_9AGAR</name>
<proteinExistence type="predicted"/>
<sequence>MGDIFTNPFLSLPSKYPSNYQLINIEDSMPTSSITISVYKKPVFLRRAYPYLFPSYRPKTPWHIKVKNVCQRRLSRCTKVHDASRSASKYWTSSAFSKSPLSEESLVAAELEPESNPLTPPGLSPLPNAQLPPSNNSPRLVSRSSAGSFSDTHQQTSVPCSPGTDFKATARNSHERLGMEKELPSIPRPPGFNSSEKLLPRIPSPCPRSSSPLSRQQTNSQLSRPLLSAATASTTELSNPISLTASPPGPSVPPKVGHSGVVVVNIGKRVKVELTARVFHEGVFHEGTFQEGTSGTVCRLALAPESDRSERAFLNEQQHMDEARFSRVGVGSAAGSGSVSPVVSPVQVQASSHGNELQLLTASSTKVVGGDTAGTGTLGATAKARLARSFPQLLLHGHGIHDSCRSPVSSTRTHASKSPTSMDLVLDEETLGATPRAKAHVGRHPHAYNSSPRPTSGFHGGSTTWCGLDFAVTQAQCYGLGLAGLRGNLKTLTAVAMAAVLLLLSFLSGL</sequence>
<feature type="compositionally biased region" description="Basic and acidic residues" evidence="1">
    <location>
        <begin position="172"/>
        <end position="183"/>
    </location>
</feature>
<evidence type="ECO:0000313" key="3">
    <source>
        <dbReference type="Proteomes" id="UP000559256"/>
    </source>
</evidence>
<dbReference type="AlphaFoldDB" id="A0A8H5C9Q5"/>
<dbReference type="Proteomes" id="UP000559256">
    <property type="component" value="Unassembled WGS sequence"/>
</dbReference>
<protein>
    <submittedName>
        <fullName evidence="2">Uncharacterized protein</fullName>
    </submittedName>
</protein>
<dbReference type="EMBL" id="JAACJM010000205">
    <property type="protein sequence ID" value="KAF5337832.1"/>
    <property type="molecule type" value="Genomic_DNA"/>
</dbReference>
<keyword evidence="3" id="KW-1185">Reference proteome</keyword>
<comment type="caution">
    <text evidence="2">The sequence shown here is derived from an EMBL/GenBank/DDBJ whole genome shotgun (WGS) entry which is preliminary data.</text>
</comment>
<feature type="region of interest" description="Disordered" evidence="1">
    <location>
        <begin position="107"/>
        <end position="254"/>
    </location>
</feature>
<gene>
    <name evidence="2" type="ORF">D9758_015702</name>
</gene>
<evidence type="ECO:0000256" key="1">
    <source>
        <dbReference type="SAM" id="MobiDB-lite"/>
    </source>
</evidence>
<dbReference type="OrthoDB" id="10686618at2759"/>
<feature type="compositionally biased region" description="Polar residues" evidence="1">
    <location>
        <begin position="230"/>
        <end position="245"/>
    </location>
</feature>
<reference evidence="2 3" key="1">
    <citation type="journal article" date="2020" name="ISME J.">
        <title>Uncovering the hidden diversity of litter-decomposition mechanisms in mushroom-forming fungi.</title>
        <authorList>
            <person name="Floudas D."/>
            <person name="Bentzer J."/>
            <person name="Ahren D."/>
            <person name="Johansson T."/>
            <person name="Persson P."/>
            <person name="Tunlid A."/>
        </authorList>
    </citation>
    <scope>NUCLEOTIDE SEQUENCE [LARGE SCALE GENOMIC DNA]</scope>
    <source>
        <strain evidence="2 3">CBS 291.85</strain>
    </source>
</reference>
<organism evidence="2 3">
    <name type="scientific">Tetrapyrgos nigripes</name>
    <dbReference type="NCBI Taxonomy" id="182062"/>
    <lineage>
        <taxon>Eukaryota</taxon>
        <taxon>Fungi</taxon>
        <taxon>Dikarya</taxon>
        <taxon>Basidiomycota</taxon>
        <taxon>Agaricomycotina</taxon>
        <taxon>Agaricomycetes</taxon>
        <taxon>Agaricomycetidae</taxon>
        <taxon>Agaricales</taxon>
        <taxon>Marasmiineae</taxon>
        <taxon>Marasmiaceae</taxon>
        <taxon>Tetrapyrgos</taxon>
    </lineage>
</organism>